<dbReference type="Proteomes" id="UP000501451">
    <property type="component" value="Chromosome"/>
</dbReference>
<dbReference type="KEGG" id="jar:G7057_01545"/>
<dbReference type="Gene3D" id="3.40.190.10">
    <property type="entry name" value="Periplasmic binding protein-like II"/>
    <property type="match status" value="2"/>
</dbReference>
<gene>
    <name evidence="12" type="ORF">G7057_01545</name>
</gene>
<evidence type="ECO:0000256" key="2">
    <source>
        <dbReference type="ARBA" id="ARBA00013147"/>
    </source>
</evidence>
<dbReference type="InterPro" id="IPR008242">
    <property type="entry name" value="Chor_mutase/pphenate_deHydtase"/>
</dbReference>
<dbReference type="GO" id="GO:0005737">
    <property type="term" value="C:cytoplasm"/>
    <property type="evidence" value="ECO:0007669"/>
    <property type="project" value="TreeGrafter"/>
</dbReference>
<evidence type="ECO:0000256" key="4">
    <source>
        <dbReference type="ARBA" id="ARBA00022605"/>
    </source>
</evidence>
<dbReference type="InterPro" id="IPR045865">
    <property type="entry name" value="ACT-like_dom_sf"/>
</dbReference>
<evidence type="ECO:0000256" key="1">
    <source>
        <dbReference type="ARBA" id="ARBA00004741"/>
    </source>
</evidence>
<dbReference type="SUPFAM" id="SSF53850">
    <property type="entry name" value="Periplasmic binding protein-like II"/>
    <property type="match status" value="1"/>
</dbReference>
<dbReference type="AlphaFoldDB" id="A0A6G7K7P6"/>
<name>A0A6G7K7P6_9LACT</name>
<keyword evidence="4" id="KW-0028">Amino-acid biosynthesis</keyword>
<evidence type="ECO:0000259" key="11">
    <source>
        <dbReference type="PROSITE" id="PS51671"/>
    </source>
</evidence>
<evidence type="ECO:0000256" key="7">
    <source>
        <dbReference type="ARBA" id="ARBA00023239"/>
    </source>
</evidence>
<dbReference type="RefSeq" id="WP_166160752.1">
    <property type="nucleotide sequence ID" value="NZ_CP049740.1"/>
</dbReference>
<keyword evidence="7" id="KW-0456">Lyase</keyword>
<evidence type="ECO:0000259" key="10">
    <source>
        <dbReference type="PROSITE" id="PS51171"/>
    </source>
</evidence>
<proteinExistence type="predicted"/>
<dbReference type="GO" id="GO:0004664">
    <property type="term" value="F:prephenate dehydratase activity"/>
    <property type="evidence" value="ECO:0007669"/>
    <property type="project" value="UniProtKB-EC"/>
</dbReference>
<evidence type="ECO:0000256" key="3">
    <source>
        <dbReference type="ARBA" id="ARBA00021872"/>
    </source>
</evidence>
<evidence type="ECO:0000256" key="9">
    <source>
        <dbReference type="PIRSR" id="PIRSR001500-2"/>
    </source>
</evidence>
<comment type="catalytic activity">
    <reaction evidence="8">
        <text>prephenate + H(+) = 3-phenylpyruvate + CO2 + H2O</text>
        <dbReference type="Rhea" id="RHEA:21648"/>
        <dbReference type="ChEBI" id="CHEBI:15377"/>
        <dbReference type="ChEBI" id="CHEBI:15378"/>
        <dbReference type="ChEBI" id="CHEBI:16526"/>
        <dbReference type="ChEBI" id="CHEBI:18005"/>
        <dbReference type="ChEBI" id="CHEBI:29934"/>
        <dbReference type="EC" id="4.2.1.51"/>
    </reaction>
</comment>
<evidence type="ECO:0000313" key="13">
    <source>
        <dbReference type="Proteomes" id="UP000501451"/>
    </source>
</evidence>
<accession>A0A6G7K7P6</accession>
<dbReference type="UniPathway" id="UPA00121">
    <property type="reaction ID" value="UER00345"/>
</dbReference>
<dbReference type="InterPro" id="IPR001086">
    <property type="entry name" value="Preph_deHydtase"/>
</dbReference>
<dbReference type="InterPro" id="IPR002912">
    <property type="entry name" value="ACT_dom"/>
</dbReference>
<evidence type="ECO:0000256" key="6">
    <source>
        <dbReference type="ARBA" id="ARBA00023222"/>
    </source>
</evidence>
<feature type="domain" description="Prephenate dehydratase" evidence="10">
    <location>
        <begin position="2"/>
        <end position="183"/>
    </location>
</feature>
<dbReference type="PIRSF" id="PIRSF001500">
    <property type="entry name" value="Chor_mut_pdt_Ppr"/>
    <property type="match status" value="1"/>
</dbReference>
<feature type="site" description="Essential for prephenate dehydratase activity" evidence="9">
    <location>
        <position position="176"/>
    </location>
</feature>
<comment type="pathway">
    <text evidence="1">Amino-acid biosynthesis; L-phenylalanine biosynthesis; phenylpyruvate from prephenate: step 1/1.</text>
</comment>
<keyword evidence="5" id="KW-0057">Aromatic amino acid biosynthesis</keyword>
<organism evidence="12 13">
    <name type="scientific">Jeotgalibaca arthritidis</name>
    <dbReference type="NCBI Taxonomy" id="1868794"/>
    <lineage>
        <taxon>Bacteria</taxon>
        <taxon>Bacillati</taxon>
        <taxon>Bacillota</taxon>
        <taxon>Bacilli</taxon>
        <taxon>Lactobacillales</taxon>
        <taxon>Carnobacteriaceae</taxon>
        <taxon>Jeotgalibaca</taxon>
    </lineage>
</organism>
<dbReference type="EMBL" id="CP049740">
    <property type="protein sequence ID" value="QII81283.1"/>
    <property type="molecule type" value="Genomic_DNA"/>
</dbReference>
<keyword evidence="13" id="KW-1185">Reference proteome</keyword>
<protein>
    <recommendedName>
        <fullName evidence="3">Prephenate dehydratase</fullName>
        <ecNumber evidence="2">4.2.1.51</ecNumber>
    </recommendedName>
</protein>
<dbReference type="EC" id="4.2.1.51" evidence="2"/>
<feature type="domain" description="ACT" evidence="11">
    <location>
        <begin position="195"/>
        <end position="273"/>
    </location>
</feature>
<keyword evidence="6" id="KW-0584">Phenylalanine biosynthesis</keyword>
<sequence length="280" mass="31156">MKIGYQGVPGSYSETALQEYKQAHQLQDATAIGYSSFKALIDEIEDGHLDLIVIPVENSTTGLIARTVDLLRYRSLVAIDENYQSIQHYLWGLETSEINTITEAYSHPEALSQCDTFFANHPHITAKAYEDTAKSAQFIAEEGSIHQAALASKRAGELYGLKQLAASVQTESMNTTRFYIMAPNEKVTLKGDILSLYIETKHESGALAKLLQVFTLFDCNMESLNARPIAGKPFAYGFFMEVDVSKSTVPFELLWQTLEQVSEHLQVLGRFDSALTNKKG</sequence>
<evidence type="ECO:0000256" key="8">
    <source>
        <dbReference type="ARBA" id="ARBA00047848"/>
    </source>
</evidence>
<dbReference type="CDD" id="cd13631">
    <property type="entry name" value="PBP2_Ct-PDT_like"/>
    <property type="match status" value="1"/>
</dbReference>
<dbReference type="Pfam" id="PF00800">
    <property type="entry name" value="PDT"/>
    <property type="match status" value="1"/>
</dbReference>
<dbReference type="PROSITE" id="PS51671">
    <property type="entry name" value="ACT"/>
    <property type="match status" value="1"/>
</dbReference>
<evidence type="ECO:0000256" key="5">
    <source>
        <dbReference type="ARBA" id="ARBA00023141"/>
    </source>
</evidence>
<dbReference type="Gene3D" id="3.30.70.260">
    <property type="match status" value="1"/>
</dbReference>
<dbReference type="SUPFAM" id="SSF55021">
    <property type="entry name" value="ACT-like"/>
    <property type="match status" value="1"/>
</dbReference>
<dbReference type="PROSITE" id="PS51171">
    <property type="entry name" value="PREPHENATE_DEHYDR_3"/>
    <property type="match status" value="1"/>
</dbReference>
<dbReference type="PANTHER" id="PTHR21022">
    <property type="entry name" value="PREPHENATE DEHYDRATASE P PROTEIN"/>
    <property type="match status" value="1"/>
</dbReference>
<evidence type="ECO:0000313" key="12">
    <source>
        <dbReference type="EMBL" id="QII81283.1"/>
    </source>
</evidence>
<dbReference type="GO" id="GO:0009094">
    <property type="term" value="P:L-phenylalanine biosynthetic process"/>
    <property type="evidence" value="ECO:0007669"/>
    <property type="project" value="UniProtKB-UniPathway"/>
</dbReference>
<reference evidence="12 13" key="1">
    <citation type="journal article" date="2017" name="Int. J. Syst. Evol. Microbiol.">
        <title>Jeotgalibaca porci sp. nov. and Jeotgalibaca arthritidis sp. nov., isolated from pigs, and emended description of the genus Jeotgalibaca.</title>
        <authorList>
            <person name="Zamora L."/>
            <person name="Perez-Sancho M."/>
            <person name="Dominguez L."/>
            <person name="Fernandez-Garayzabal J.F."/>
            <person name="Vela A.I."/>
        </authorList>
    </citation>
    <scope>NUCLEOTIDE SEQUENCE [LARGE SCALE GENOMIC DNA]</scope>
    <source>
        <strain evidence="12 13">CECT 9157</strain>
    </source>
</reference>
<dbReference type="PANTHER" id="PTHR21022:SF19">
    <property type="entry name" value="PREPHENATE DEHYDRATASE-RELATED"/>
    <property type="match status" value="1"/>
</dbReference>